<evidence type="ECO:0000313" key="3">
    <source>
        <dbReference type="Proteomes" id="UP000576821"/>
    </source>
</evidence>
<evidence type="ECO:0000259" key="1">
    <source>
        <dbReference type="Pfam" id="PF01261"/>
    </source>
</evidence>
<organism evidence="2 3">
    <name type="scientific">Sphingobium vermicomposti</name>
    <dbReference type="NCBI Taxonomy" id="529005"/>
    <lineage>
        <taxon>Bacteria</taxon>
        <taxon>Pseudomonadati</taxon>
        <taxon>Pseudomonadota</taxon>
        <taxon>Alphaproteobacteria</taxon>
        <taxon>Sphingomonadales</taxon>
        <taxon>Sphingomonadaceae</taxon>
        <taxon>Sphingobium</taxon>
    </lineage>
</organism>
<gene>
    <name evidence="2" type="ORF">FHS54_003004</name>
</gene>
<dbReference type="PANTHER" id="PTHR12110">
    <property type="entry name" value="HYDROXYPYRUVATE ISOMERASE"/>
    <property type="match status" value="1"/>
</dbReference>
<protein>
    <submittedName>
        <fullName evidence="2">Sugar phosphate isomerase/epimerase</fullName>
    </submittedName>
</protein>
<name>A0A846MCW0_9SPHN</name>
<dbReference type="Gene3D" id="3.20.20.150">
    <property type="entry name" value="Divalent-metal-dependent TIM barrel enzymes"/>
    <property type="match status" value="1"/>
</dbReference>
<dbReference type="EMBL" id="JAASQR010000004">
    <property type="protein sequence ID" value="NIJ18004.1"/>
    <property type="molecule type" value="Genomic_DNA"/>
</dbReference>
<dbReference type="SUPFAM" id="SSF51658">
    <property type="entry name" value="Xylose isomerase-like"/>
    <property type="match status" value="1"/>
</dbReference>
<sequence length="251" mass="26601">MSDLTALELIDVAAKTGCASVSLFIKPLPLGPYRDLIRDKAARADVVRALRDTGLGVGIVEPFMLDQSTDWAELQSIVELTAELGGRVNALGFDTDPARLRDAMCRLATLAQGAGVKMAIEAFPLSAVRTQADALDLALAAGAHVGLCVDTLHVIRSGGSWGDVAALPPERILHVQLNDGPLEPPSDRYREATIARMPPGEGEFGLDAFMPLIPPTATVAVEAPFIAPEGMTPMERGRIVVQAARQFVDGI</sequence>
<reference evidence="2 3" key="1">
    <citation type="submission" date="2020-03" db="EMBL/GenBank/DDBJ databases">
        <title>Genomic Encyclopedia of Type Strains, Phase IV (KMG-IV): sequencing the most valuable type-strain genomes for metagenomic binning, comparative biology and taxonomic classification.</title>
        <authorList>
            <person name="Goeker M."/>
        </authorList>
    </citation>
    <scope>NUCLEOTIDE SEQUENCE [LARGE SCALE GENOMIC DNA]</scope>
    <source>
        <strain evidence="2 3">DSM 21299</strain>
    </source>
</reference>
<accession>A0A846MCW0</accession>
<evidence type="ECO:0000313" key="2">
    <source>
        <dbReference type="EMBL" id="NIJ18004.1"/>
    </source>
</evidence>
<dbReference type="InterPro" id="IPR013022">
    <property type="entry name" value="Xyl_isomerase-like_TIM-brl"/>
</dbReference>
<dbReference type="AlphaFoldDB" id="A0A846MCW0"/>
<dbReference type="Pfam" id="PF01261">
    <property type="entry name" value="AP_endonuc_2"/>
    <property type="match status" value="1"/>
</dbReference>
<keyword evidence="3" id="KW-1185">Reference proteome</keyword>
<comment type="caution">
    <text evidence="2">The sequence shown here is derived from an EMBL/GenBank/DDBJ whole genome shotgun (WGS) entry which is preliminary data.</text>
</comment>
<dbReference type="InterPro" id="IPR050312">
    <property type="entry name" value="IolE/XylAMocC-like"/>
</dbReference>
<dbReference type="PANTHER" id="PTHR12110:SF48">
    <property type="entry name" value="BLL3656 PROTEIN"/>
    <property type="match status" value="1"/>
</dbReference>
<feature type="domain" description="Xylose isomerase-like TIM barrel" evidence="1">
    <location>
        <begin position="10"/>
        <end position="210"/>
    </location>
</feature>
<dbReference type="InterPro" id="IPR036237">
    <property type="entry name" value="Xyl_isomerase-like_sf"/>
</dbReference>
<keyword evidence="2" id="KW-0413">Isomerase</keyword>
<proteinExistence type="predicted"/>
<dbReference type="GO" id="GO:0016853">
    <property type="term" value="F:isomerase activity"/>
    <property type="evidence" value="ECO:0007669"/>
    <property type="project" value="UniProtKB-KW"/>
</dbReference>
<dbReference type="Proteomes" id="UP000576821">
    <property type="component" value="Unassembled WGS sequence"/>
</dbReference>